<dbReference type="SUPFAM" id="SSF53927">
    <property type="entry name" value="Cytidine deaminase-like"/>
    <property type="match status" value="1"/>
</dbReference>
<dbReference type="CDD" id="cd01285">
    <property type="entry name" value="nucleoside_deaminase"/>
    <property type="match status" value="1"/>
</dbReference>
<dbReference type="WBParaSite" id="GPUH_0000078701-mRNA-1">
    <property type="protein sequence ID" value="GPUH_0000078701-mRNA-1"/>
    <property type="gene ID" value="GPUH_0000078701"/>
</dbReference>
<dbReference type="Proteomes" id="UP000271098">
    <property type="component" value="Unassembled WGS sequence"/>
</dbReference>
<reference evidence="6 7" key="2">
    <citation type="submission" date="2018-11" db="EMBL/GenBank/DDBJ databases">
        <authorList>
            <consortium name="Pathogen Informatics"/>
        </authorList>
    </citation>
    <scope>NUCLEOTIDE SEQUENCE [LARGE SCALE GENOMIC DNA]</scope>
</reference>
<accession>A0A183CWE6</accession>
<keyword evidence="4" id="KW-0862">Zinc</keyword>
<dbReference type="GO" id="GO:0046872">
    <property type="term" value="F:metal ion binding"/>
    <property type="evidence" value="ECO:0007669"/>
    <property type="project" value="UniProtKB-KW"/>
</dbReference>
<evidence type="ECO:0000313" key="7">
    <source>
        <dbReference type="Proteomes" id="UP000271098"/>
    </source>
</evidence>
<dbReference type="AlphaFoldDB" id="A0A183CWE6"/>
<organism evidence="8">
    <name type="scientific">Gongylonema pulchrum</name>
    <dbReference type="NCBI Taxonomy" id="637853"/>
    <lineage>
        <taxon>Eukaryota</taxon>
        <taxon>Metazoa</taxon>
        <taxon>Ecdysozoa</taxon>
        <taxon>Nematoda</taxon>
        <taxon>Chromadorea</taxon>
        <taxon>Rhabditida</taxon>
        <taxon>Spirurina</taxon>
        <taxon>Spiruromorpha</taxon>
        <taxon>Spiruroidea</taxon>
        <taxon>Gongylonematidae</taxon>
        <taxon>Gongylonema</taxon>
    </lineage>
</organism>
<protein>
    <submittedName>
        <fullName evidence="8">CMP/dCMP-type deaminase domain-containing protein</fullName>
    </submittedName>
</protein>
<evidence type="ECO:0000256" key="2">
    <source>
        <dbReference type="ARBA" id="ARBA00022723"/>
    </source>
</evidence>
<dbReference type="InterPro" id="IPR016193">
    <property type="entry name" value="Cytidine_deaminase-like"/>
</dbReference>
<dbReference type="PANTHER" id="PTHR11079">
    <property type="entry name" value="CYTOSINE DEAMINASE FAMILY MEMBER"/>
    <property type="match status" value="1"/>
</dbReference>
<dbReference type="OrthoDB" id="408702at2759"/>
<dbReference type="PROSITE" id="PS51747">
    <property type="entry name" value="CYT_DCMP_DEAMINASES_2"/>
    <property type="match status" value="1"/>
</dbReference>
<name>A0A183CWE6_9BILA</name>
<dbReference type="GO" id="GO:0006152">
    <property type="term" value="P:purine nucleoside catabolic process"/>
    <property type="evidence" value="ECO:0007669"/>
    <property type="project" value="TreeGrafter"/>
</dbReference>
<evidence type="ECO:0000256" key="3">
    <source>
        <dbReference type="ARBA" id="ARBA00022801"/>
    </source>
</evidence>
<keyword evidence="2" id="KW-0479">Metal-binding</keyword>
<evidence type="ECO:0000259" key="5">
    <source>
        <dbReference type="PROSITE" id="PS51747"/>
    </source>
</evidence>
<keyword evidence="3" id="KW-0378">Hydrolase</keyword>
<reference evidence="8" key="1">
    <citation type="submission" date="2016-06" db="UniProtKB">
        <authorList>
            <consortium name="WormBaseParasite"/>
        </authorList>
    </citation>
    <scope>IDENTIFICATION</scope>
</reference>
<evidence type="ECO:0000313" key="6">
    <source>
        <dbReference type="EMBL" id="VDK28722.1"/>
    </source>
</evidence>
<dbReference type="Gene3D" id="3.40.140.10">
    <property type="entry name" value="Cytidine Deaminase, domain 2"/>
    <property type="match status" value="1"/>
</dbReference>
<feature type="domain" description="CMP/dCMP-type deaminase" evidence="5">
    <location>
        <begin position="1"/>
        <end position="111"/>
    </location>
</feature>
<proteinExistence type="inferred from homology"/>
<dbReference type="PANTHER" id="PTHR11079:SF161">
    <property type="entry name" value="CMP_DCMP-TYPE DEAMINASE DOMAIN-CONTAINING PROTEIN"/>
    <property type="match status" value="1"/>
</dbReference>
<evidence type="ECO:0000256" key="1">
    <source>
        <dbReference type="ARBA" id="ARBA00006576"/>
    </source>
</evidence>
<gene>
    <name evidence="6" type="ORF">GPUH_LOCUS787</name>
</gene>
<keyword evidence="7" id="KW-1185">Reference proteome</keyword>
<comment type="similarity">
    <text evidence="1">Belongs to the cytidine and deoxycytidylate deaminase family.</text>
</comment>
<dbReference type="InterPro" id="IPR002125">
    <property type="entry name" value="CMP_dCMP_dom"/>
</dbReference>
<dbReference type="FunFam" id="3.40.140.10:FF:000011">
    <property type="entry name" value="tRNA-specific adenosine deaminase"/>
    <property type="match status" value="1"/>
</dbReference>
<evidence type="ECO:0000256" key="4">
    <source>
        <dbReference type="ARBA" id="ARBA00022833"/>
    </source>
</evidence>
<dbReference type="EMBL" id="UYRT01000792">
    <property type="protein sequence ID" value="VDK28722.1"/>
    <property type="molecule type" value="Genomic_DNA"/>
</dbReference>
<evidence type="ECO:0000313" key="8">
    <source>
        <dbReference type="WBParaSite" id="GPUH_0000078701-mRNA-1"/>
    </source>
</evidence>
<dbReference type="Pfam" id="PF00383">
    <property type="entry name" value="dCMP_cyt_deam_1"/>
    <property type="match status" value="1"/>
</dbReference>
<sequence length="111" mass="11841">MSVFMEKAVKEACIGVSSGDGGPFGAAIVRNGEIIATGHNMVLVSNDPTAHAEVTAIRNACAKLKNYDLSDCELYTSCYPCPMCMGAALWSRVKCIYYGATPQEVDGLKKN</sequence>
<dbReference type="GO" id="GO:0047974">
    <property type="term" value="F:guanosine deaminase activity"/>
    <property type="evidence" value="ECO:0007669"/>
    <property type="project" value="TreeGrafter"/>
</dbReference>